<feature type="compositionally biased region" description="Low complexity" evidence="2">
    <location>
        <begin position="736"/>
        <end position="749"/>
    </location>
</feature>
<comment type="similarity">
    <text evidence="1">Belongs to the UPF0313 family.</text>
</comment>
<dbReference type="SFLD" id="SFLDG01069">
    <property type="entry name" value="UPF0313"/>
    <property type="match status" value="1"/>
</dbReference>
<dbReference type="PANTHER" id="PTHR32331:SF0">
    <property type="entry name" value="UPF0313 PROTEIN YGIQ"/>
    <property type="match status" value="1"/>
</dbReference>
<feature type="binding site" evidence="1">
    <location>
        <position position="400"/>
    </location>
    <ligand>
        <name>[4Fe-4S] cluster</name>
        <dbReference type="ChEBI" id="CHEBI:49883"/>
        <note>4Fe-4S-S-AdoMet</note>
    </ligand>
</feature>
<keyword evidence="4" id="KW-1185">Reference proteome</keyword>
<dbReference type="GO" id="GO:0003824">
    <property type="term" value="F:catalytic activity"/>
    <property type="evidence" value="ECO:0007669"/>
    <property type="project" value="InterPro"/>
</dbReference>
<reference evidence="3 4" key="1">
    <citation type="submission" date="2016-12" db="EMBL/GenBank/DDBJ databases">
        <title>Complete genome sequence of Thauera chlorobenzoica, a Betaproteobacterium degrading haloaromatics anaerobically to CO2 and halides.</title>
        <authorList>
            <person name="Goris T."/>
            <person name="Mergelsberg M."/>
            <person name="Boll M."/>
        </authorList>
    </citation>
    <scope>NUCLEOTIDE SEQUENCE [LARGE SCALE GENOMIC DNA]</scope>
    <source>
        <strain evidence="3 4">3CB1</strain>
    </source>
</reference>
<dbReference type="InterPro" id="IPR024560">
    <property type="entry name" value="UPF0313_C"/>
</dbReference>
<name>A0A1H5RVI4_9RHOO</name>
<dbReference type="SFLD" id="SFLDG01082">
    <property type="entry name" value="B12-binding_domain_containing"/>
    <property type="match status" value="1"/>
</dbReference>
<dbReference type="InterPro" id="IPR022946">
    <property type="entry name" value="UPF0313"/>
</dbReference>
<dbReference type="NCBIfam" id="TIGR03904">
    <property type="entry name" value="SAM_YgiQ"/>
    <property type="match status" value="1"/>
</dbReference>
<dbReference type="HAMAP" id="MF_01251">
    <property type="entry name" value="UPF0313"/>
    <property type="match status" value="1"/>
</dbReference>
<proteinExistence type="inferred from homology"/>
<keyword evidence="1" id="KW-0004">4Fe-4S</keyword>
<dbReference type="PROSITE" id="PS01278">
    <property type="entry name" value="MTTASE_RADICAL"/>
    <property type="match status" value="1"/>
</dbReference>
<dbReference type="PROSITE" id="PS51918">
    <property type="entry name" value="RADICAL_SAM"/>
    <property type="match status" value="1"/>
</dbReference>
<dbReference type="STRING" id="96773.Tchl_2270"/>
<gene>
    <name evidence="3" type="ORF">Tchl_2270</name>
</gene>
<feature type="binding site" evidence="1">
    <location>
        <position position="407"/>
    </location>
    <ligand>
        <name>[4Fe-4S] cluster</name>
        <dbReference type="ChEBI" id="CHEBI:49883"/>
        <note>4Fe-4S-S-AdoMet</note>
    </ligand>
</feature>
<dbReference type="KEGG" id="tcl:Tchl_2270"/>
<dbReference type="Pfam" id="PF04055">
    <property type="entry name" value="Radical_SAM"/>
    <property type="match status" value="1"/>
</dbReference>
<evidence type="ECO:0000313" key="4">
    <source>
        <dbReference type="Proteomes" id="UP000185739"/>
    </source>
</evidence>
<dbReference type="InterPro" id="IPR058240">
    <property type="entry name" value="rSAM_sf"/>
</dbReference>
<dbReference type="Gene3D" id="3.80.30.20">
    <property type="entry name" value="tm_1862 like domain"/>
    <property type="match status" value="1"/>
</dbReference>
<feature type="region of interest" description="Disordered" evidence="2">
    <location>
        <begin position="696"/>
        <end position="762"/>
    </location>
</feature>
<accession>A0A1H5RVI4</accession>
<sequence>MQLPGDAGGSDVLDLAVPGHRAAPFLPMSRAEMDALGWDACDVILVTGDAYLDHPSFGMALVGRLLEAHGFRVGILSQPDWHSAEPFRALGKPRLYFGITAGNMDSLVNRYTSDRKIRSEDAYTPNAEAGRRPDRAVTVYAQRAREAFPEANIVIGSIEASLRRIAHYDYWSDKVRRSVLPDSKADLLLFGNAERALVALTHRLAAGEPIAAIRDLRGTAFMVRPGWLPADEDGEPWVEIDSLALDKPGRIDAHPDPYAMEPAAAAPGPAADGAQPVRVVPAAERIARRLAARRARRGRTVVRLPSYEQVKDDAVMYAHASRTFHLESNPGNARALVQRHGEGPGARDVWINPPPVPLTTPEMDFVYGRPFARAPHPSYGAARIPAWDMIKFSINIMRGCFGGCTFCSITEHEGRIIQSRSHESIIREIEEIRDKSPDFKGHITDLGGPTANMYRMACKSKAIEENCRRLSCVYPGICENLNTDHSALVELYRKARAVPGIKRITIGSGLRYDLAVRSPEYVRELVTHHVSGLLKIAPEHTEANTLAKMMKPGIGAYEEFRRMFEKFSAQAGKKQHLVPYFIAAHPGTTDEDMLNLALWLKKHDFRLDQVQTFLPTPMALATTMYHSRKNPLKKVAADSEVVETARAGRIRKLHKAFLRWHDPENWPILREGLLNMGRADLIGNGPHCLIPRQPPPAAAVSGCARGTPPGGKKASTPARPVDGAGHRTPRQPMGHAAGARAAPSAQGRQPEGRGVRKPARGR</sequence>
<dbReference type="Pfam" id="PF08497">
    <property type="entry name" value="Radical_SAM_N"/>
    <property type="match status" value="1"/>
</dbReference>
<dbReference type="GO" id="GO:0051539">
    <property type="term" value="F:4 iron, 4 sulfur cluster binding"/>
    <property type="evidence" value="ECO:0007669"/>
    <property type="project" value="UniProtKB-KW"/>
</dbReference>
<dbReference type="SFLD" id="SFLDS00029">
    <property type="entry name" value="Radical_SAM"/>
    <property type="match status" value="1"/>
</dbReference>
<protein>
    <submittedName>
        <fullName evidence="3">Radical SAM/FeS cluster protein</fullName>
    </submittedName>
</protein>
<keyword evidence="1" id="KW-0408">Iron</keyword>
<dbReference type="SMART" id="SM00729">
    <property type="entry name" value="Elp3"/>
    <property type="match status" value="1"/>
</dbReference>
<dbReference type="PANTHER" id="PTHR32331">
    <property type="entry name" value="UPF0313 PROTEIN YGIQ"/>
    <property type="match status" value="1"/>
</dbReference>
<keyword evidence="1" id="KW-0479">Metal-binding</keyword>
<evidence type="ECO:0000313" key="3">
    <source>
        <dbReference type="EMBL" id="APR05110.1"/>
    </source>
</evidence>
<dbReference type="InterPro" id="IPR013704">
    <property type="entry name" value="UPF0313_N"/>
</dbReference>
<dbReference type="Proteomes" id="UP000185739">
    <property type="component" value="Chromosome"/>
</dbReference>
<keyword evidence="1" id="KW-0949">S-adenosyl-L-methionine</keyword>
<dbReference type="InterPro" id="IPR020612">
    <property type="entry name" value="Methylthiotransferase_CS"/>
</dbReference>
<dbReference type="GO" id="GO:0005506">
    <property type="term" value="F:iron ion binding"/>
    <property type="evidence" value="ECO:0007669"/>
    <property type="project" value="UniProtKB-UniRule"/>
</dbReference>
<dbReference type="SUPFAM" id="SSF102114">
    <property type="entry name" value="Radical SAM enzymes"/>
    <property type="match status" value="1"/>
</dbReference>
<evidence type="ECO:0000256" key="2">
    <source>
        <dbReference type="SAM" id="MobiDB-lite"/>
    </source>
</evidence>
<keyword evidence="1" id="KW-0411">Iron-sulfur</keyword>
<dbReference type="Pfam" id="PF11842">
    <property type="entry name" value="DUF3362"/>
    <property type="match status" value="1"/>
</dbReference>
<comment type="cofactor">
    <cofactor evidence="1">
        <name>[4Fe-4S] cluster</name>
        <dbReference type="ChEBI" id="CHEBI:49883"/>
    </cofactor>
    <text evidence="1">Binds 1 [4Fe-4S] cluster. The cluster is coordinated with 3 cysteines and an exchangeable S-adenosyl-L-methionine.</text>
</comment>
<dbReference type="InterPro" id="IPR006638">
    <property type="entry name" value="Elp3/MiaA/NifB-like_rSAM"/>
</dbReference>
<organism evidence="3 4">
    <name type="scientific">Thauera chlorobenzoica</name>
    <dbReference type="NCBI Taxonomy" id="96773"/>
    <lineage>
        <taxon>Bacteria</taxon>
        <taxon>Pseudomonadati</taxon>
        <taxon>Pseudomonadota</taxon>
        <taxon>Betaproteobacteria</taxon>
        <taxon>Rhodocyclales</taxon>
        <taxon>Zoogloeaceae</taxon>
        <taxon>Thauera</taxon>
    </lineage>
</organism>
<feature type="binding site" evidence="1">
    <location>
        <position position="404"/>
    </location>
    <ligand>
        <name>[4Fe-4S] cluster</name>
        <dbReference type="ChEBI" id="CHEBI:49883"/>
        <note>4Fe-4S-S-AdoMet</note>
    </ligand>
</feature>
<dbReference type="AlphaFoldDB" id="A0A1H5RVI4"/>
<evidence type="ECO:0000256" key="1">
    <source>
        <dbReference type="HAMAP-Rule" id="MF_01251"/>
    </source>
</evidence>
<dbReference type="InterPro" id="IPR023404">
    <property type="entry name" value="rSAM_horseshoe"/>
</dbReference>
<dbReference type="InterPro" id="IPR007197">
    <property type="entry name" value="rSAM"/>
</dbReference>
<dbReference type="EMBL" id="CP018839">
    <property type="protein sequence ID" value="APR05110.1"/>
    <property type="molecule type" value="Genomic_DNA"/>
</dbReference>